<dbReference type="eggNOG" id="ENOG502QRCE">
    <property type="taxonomic scope" value="Eukaryota"/>
</dbReference>
<dbReference type="Gramene" id="OPUNC01G39630.1">
    <property type="protein sequence ID" value="OPUNC01G39630.1"/>
    <property type="gene ID" value="OPUNC01G39630"/>
</dbReference>
<reference evidence="2" key="1">
    <citation type="submission" date="2015-04" db="UniProtKB">
        <authorList>
            <consortium name="EnsemblPlants"/>
        </authorList>
    </citation>
    <scope>IDENTIFICATION</scope>
</reference>
<dbReference type="EnsemblPlants" id="OPUNC01G39630.1">
    <property type="protein sequence ID" value="OPUNC01G39630.1"/>
    <property type="gene ID" value="OPUNC01G39630"/>
</dbReference>
<dbReference type="HOGENOM" id="CLU_1573172_0_0_1"/>
<keyword evidence="3" id="KW-1185">Reference proteome</keyword>
<organism evidence="2">
    <name type="scientific">Oryza punctata</name>
    <name type="common">Red rice</name>
    <dbReference type="NCBI Taxonomy" id="4537"/>
    <lineage>
        <taxon>Eukaryota</taxon>
        <taxon>Viridiplantae</taxon>
        <taxon>Streptophyta</taxon>
        <taxon>Embryophyta</taxon>
        <taxon>Tracheophyta</taxon>
        <taxon>Spermatophyta</taxon>
        <taxon>Magnoliopsida</taxon>
        <taxon>Liliopsida</taxon>
        <taxon>Poales</taxon>
        <taxon>Poaceae</taxon>
        <taxon>BOP clade</taxon>
        <taxon>Oryzoideae</taxon>
        <taxon>Oryzeae</taxon>
        <taxon>Oryzinae</taxon>
        <taxon>Oryza</taxon>
    </lineage>
</organism>
<feature type="compositionally biased region" description="Gly residues" evidence="1">
    <location>
        <begin position="131"/>
        <end position="147"/>
    </location>
</feature>
<evidence type="ECO:0000313" key="3">
    <source>
        <dbReference type="Proteomes" id="UP000026962"/>
    </source>
</evidence>
<evidence type="ECO:0000256" key="1">
    <source>
        <dbReference type="SAM" id="MobiDB-lite"/>
    </source>
</evidence>
<reference evidence="2" key="2">
    <citation type="submission" date="2018-05" db="EMBL/GenBank/DDBJ databases">
        <title>OpunRS2 (Oryza punctata Reference Sequence Version 2).</title>
        <authorList>
            <person name="Zhang J."/>
            <person name="Kudrna D."/>
            <person name="Lee S."/>
            <person name="Talag J."/>
            <person name="Welchert J."/>
            <person name="Wing R.A."/>
        </authorList>
    </citation>
    <scope>NUCLEOTIDE SEQUENCE [LARGE SCALE GENOMIC DNA]</scope>
</reference>
<sequence>MSPEPCNSISYCSKQQSNHLTLTHQDSTIICTNQELDYYRFYDVDDAAFDGNEVELVSRFSKATKMDYFSSLWPPAQVAVDVVGSPEMSRVRKKRFWDVLESCKQKVEAMEAMETPAAAAAGFRDGDDDGQGVGAGDVGDGGGGGGGGGGADGMRLVQLLVACAEAVLNV</sequence>
<protein>
    <submittedName>
        <fullName evidence="2">Uncharacterized protein</fullName>
    </submittedName>
</protein>
<dbReference type="AlphaFoldDB" id="A0A0E0JSD7"/>
<evidence type="ECO:0000313" key="2">
    <source>
        <dbReference type="EnsemblPlants" id="OPUNC01G39630.1"/>
    </source>
</evidence>
<name>A0A0E0JSD7_ORYPU</name>
<dbReference type="Proteomes" id="UP000026962">
    <property type="component" value="Chromosome 1"/>
</dbReference>
<proteinExistence type="predicted"/>
<dbReference type="STRING" id="4537.A0A0E0JSD7"/>
<feature type="region of interest" description="Disordered" evidence="1">
    <location>
        <begin position="124"/>
        <end position="147"/>
    </location>
</feature>
<accession>A0A0E0JSD7</accession>